<feature type="region of interest" description="Disordered" evidence="3">
    <location>
        <begin position="20"/>
        <end position="42"/>
    </location>
</feature>
<dbReference type="InterPro" id="IPR036860">
    <property type="entry name" value="SH2_dom_sf"/>
</dbReference>
<dbReference type="PANTHER" id="PTHR14098">
    <property type="entry name" value="SH2 DOMAIN CONTAINING PROTEIN"/>
    <property type="match status" value="1"/>
</dbReference>
<protein>
    <recommendedName>
        <fullName evidence="4">SH2 domain-containing protein</fullName>
    </recommendedName>
</protein>
<sequence>MQILIPLFCFCFSFPDNNFKPPQRPPKKPLRPAKGSKQLPPEPNHMGRYGVFFTFYCKYGLKSYTYWKCDCLKFFSSQFTLFQDADVHNKSWYAGACDRKTADDVLLRANKDGAFMVRKSSGHDAQQPYTLVVFYKDRVYNIPVRFIPTTQQYALGREKKGEEYFSSVCHIIESHQRNHLVLIDSQSNTKDMTKLSYPTRPPPH</sequence>
<reference evidence="5" key="1">
    <citation type="submission" date="2025-08" db="UniProtKB">
        <authorList>
            <consortium name="Ensembl"/>
        </authorList>
    </citation>
    <scope>IDENTIFICATION</scope>
</reference>
<dbReference type="Pfam" id="PF00017">
    <property type="entry name" value="SH2"/>
    <property type="match status" value="1"/>
</dbReference>
<proteinExistence type="predicted"/>
<dbReference type="Gene3D" id="3.30.505.10">
    <property type="entry name" value="SH2 domain"/>
    <property type="match status" value="1"/>
</dbReference>
<evidence type="ECO:0000259" key="4">
    <source>
        <dbReference type="PROSITE" id="PS50001"/>
    </source>
</evidence>
<evidence type="ECO:0000256" key="3">
    <source>
        <dbReference type="SAM" id="MobiDB-lite"/>
    </source>
</evidence>
<dbReference type="GO" id="GO:0005737">
    <property type="term" value="C:cytoplasm"/>
    <property type="evidence" value="ECO:0007669"/>
    <property type="project" value="UniProtKB-ARBA"/>
</dbReference>
<dbReference type="Ensembl" id="ENSMMOT00000010803.1">
    <property type="protein sequence ID" value="ENSMMOP00000010620.1"/>
    <property type="gene ID" value="ENSMMOG00000008196.1"/>
</dbReference>
<dbReference type="Proteomes" id="UP000261620">
    <property type="component" value="Unplaced"/>
</dbReference>
<name>A0A3Q4B069_MOLML</name>
<keyword evidence="6" id="KW-1185">Reference proteome</keyword>
<dbReference type="GO" id="GO:0035556">
    <property type="term" value="P:intracellular signal transduction"/>
    <property type="evidence" value="ECO:0007669"/>
    <property type="project" value="TreeGrafter"/>
</dbReference>
<accession>A0A3Q4B069</accession>
<dbReference type="STRING" id="94237.ENSMMOP00000010620"/>
<feature type="domain" description="SH2" evidence="4">
    <location>
        <begin position="92"/>
        <end position="199"/>
    </location>
</feature>
<dbReference type="InterPro" id="IPR000980">
    <property type="entry name" value="SH2"/>
</dbReference>
<reference evidence="5" key="2">
    <citation type="submission" date="2025-09" db="UniProtKB">
        <authorList>
            <consortium name="Ensembl"/>
        </authorList>
    </citation>
    <scope>IDENTIFICATION</scope>
</reference>
<dbReference type="GO" id="GO:0007169">
    <property type="term" value="P:cell surface receptor protein tyrosine kinase signaling pathway"/>
    <property type="evidence" value="ECO:0007669"/>
    <property type="project" value="TreeGrafter"/>
</dbReference>
<dbReference type="CDD" id="cd09929">
    <property type="entry name" value="SH2_BLNK_SLP-76"/>
    <property type="match status" value="1"/>
</dbReference>
<dbReference type="InterPro" id="IPR051751">
    <property type="entry name" value="Immunoreceptor_sig_adapters"/>
</dbReference>
<evidence type="ECO:0000313" key="5">
    <source>
        <dbReference type="Ensembl" id="ENSMMOP00000010620.1"/>
    </source>
</evidence>
<evidence type="ECO:0000256" key="2">
    <source>
        <dbReference type="PROSITE-ProRule" id="PRU00191"/>
    </source>
</evidence>
<dbReference type="FunFam" id="3.30.505.10:FF:000016">
    <property type="entry name" value="B-cell linker protein isoform 2"/>
    <property type="match status" value="1"/>
</dbReference>
<keyword evidence="1 2" id="KW-0727">SH2 domain</keyword>
<dbReference type="SUPFAM" id="SSF55550">
    <property type="entry name" value="SH2 domain"/>
    <property type="match status" value="1"/>
</dbReference>
<dbReference type="AlphaFoldDB" id="A0A3Q4B069"/>
<dbReference type="PANTHER" id="PTHR14098:SF3">
    <property type="entry name" value="B-CELL LINKER PROTEIN"/>
    <property type="match status" value="1"/>
</dbReference>
<evidence type="ECO:0000256" key="1">
    <source>
        <dbReference type="ARBA" id="ARBA00022999"/>
    </source>
</evidence>
<dbReference type="SMART" id="SM00252">
    <property type="entry name" value="SH2"/>
    <property type="match status" value="1"/>
</dbReference>
<evidence type="ECO:0000313" key="6">
    <source>
        <dbReference type="Proteomes" id="UP000261620"/>
    </source>
</evidence>
<dbReference type="PROSITE" id="PS50001">
    <property type="entry name" value="SH2"/>
    <property type="match status" value="1"/>
</dbReference>
<organism evidence="5 6">
    <name type="scientific">Mola mola</name>
    <name type="common">Ocean sunfish</name>
    <name type="synonym">Tetraodon mola</name>
    <dbReference type="NCBI Taxonomy" id="94237"/>
    <lineage>
        <taxon>Eukaryota</taxon>
        <taxon>Metazoa</taxon>
        <taxon>Chordata</taxon>
        <taxon>Craniata</taxon>
        <taxon>Vertebrata</taxon>
        <taxon>Euteleostomi</taxon>
        <taxon>Actinopterygii</taxon>
        <taxon>Neopterygii</taxon>
        <taxon>Teleostei</taxon>
        <taxon>Neoteleostei</taxon>
        <taxon>Acanthomorphata</taxon>
        <taxon>Eupercaria</taxon>
        <taxon>Tetraodontiformes</taxon>
        <taxon>Molidae</taxon>
        <taxon>Mola</taxon>
    </lineage>
</organism>